<proteinExistence type="predicted"/>
<sequence>MDRQIWEDFDGVPVEVGDYSPVFSWKKLWRYTGPGWMMSIAYIDPGNLESDLQTGVVAGYKLIWLLFLSHALGLFVQILASRIGTATGRHLAQQCRDNYPRWMTFCLWIFAELAIIGSDIQEVIGSAIALRLLLGVSMWQGILAAAMIGYVTLAVQRSGVRLTELLFMSMIGVVVVCFLIEAHLSHPRYREIAEGLLIPRLPSKAMVQAVGMIGAVIMPHNLFLHSALVQSRRIPRGNESQQLIREANFYYALESAGALLISFIINASIVTVFANTYHYQTSIGSMSRPEGNGSLPGLYDAAEVLLQLFGKAGPLLWALGLLSAGESSTMTGTMAGQFVMEGMLNLRISPFYRMLVTRSISLIPTMIIGILATNYLDLLGEWLNVLQ</sequence>
<name>A0ACC1H9Y5_9FUNG</name>
<keyword evidence="2" id="KW-1185">Reference proteome</keyword>
<organism evidence="1 2">
    <name type="scientific">Spiromyces aspiralis</name>
    <dbReference type="NCBI Taxonomy" id="68401"/>
    <lineage>
        <taxon>Eukaryota</taxon>
        <taxon>Fungi</taxon>
        <taxon>Fungi incertae sedis</taxon>
        <taxon>Zoopagomycota</taxon>
        <taxon>Kickxellomycotina</taxon>
        <taxon>Kickxellomycetes</taxon>
        <taxon>Kickxellales</taxon>
        <taxon>Kickxellaceae</taxon>
        <taxon>Spiromyces</taxon>
    </lineage>
</organism>
<feature type="non-terminal residue" evidence="1">
    <location>
        <position position="387"/>
    </location>
</feature>
<accession>A0ACC1H9Y5</accession>
<gene>
    <name evidence="1" type="ORF">EV182_005528</name>
</gene>
<evidence type="ECO:0000313" key="1">
    <source>
        <dbReference type="EMBL" id="KAJ1673288.1"/>
    </source>
</evidence>
<dbReference type="EMBL" id="JAMZIH010007145">
    <property type="protein sequence ID" value="KAJ1673288.1"/>
    <property type="molecule type" value="Genomic_DNA"/>
</dbReference>
<reference evidence="1" key="1">
    <citation type="submission" date="2022-06" db="EMBL/GenBank/DDBJ databases">
        <title>Phylogenomic reconstructions and comparative analyses of Kickxellomycotina fungi.</title>
        <authorList>
            <person name="Reynolds N.K."/>
            <person name="Stajich J.E."/>
            <person name="Barry K."/>
            <person name="Grigoriev I.V."/>
            <person name="Crous P."/>
            <person name="Smith M.E."/>
        </authorList>
    </citation>
    <scope>NUCLEOTIDE SEQUENCE</scope>
    <source>
        <strain evidence="1">RSA 2271</strain>
    </source>
</reference>
<protein>
    <submittedName>
        <fullName evidence="1">Uncharacterized protein</fullName>
    </submittedName>
</protein>
<evidence type="ECO:0000313" key="2">
    <source>
        <dbReference type="Proteomes" id="UP001145114"/>
    </source>
</evidence>
<comment type="caution">
    <text evidence="1">The sequence shown here is derived from an EMBL/GenBank/DDBJ whole genome shotgun (WGS) entry which is preliminary data.</text>
</comment>
<dbReference type="Proteomes" id="UP001145114">
    <property type="component" value="Unassembled WGS sequence"/>
</dbReference>